<gene>
    <name evidence="2" type="ORF">C2E20_7235</name>
</gene>
<dbReference type="PANTHER" id="PTHR43677:SF4">
    <property type="entry name" value="QUINONE OXIDOREDUCTASE-LIKE PROTEIN 2"/>
    <property type="match status" value="1"/>
</dbReference>
<dbReference type="PANTHER" id="PTHR43677">
    <property type="entry name" value="SHORT-CHAIN DEHYDROGENASE/REDUCTASE"/>
    <property type="match status" value="1"/>
</dbReference>
<protein>
    <submittedName>
        <fullName evidence="2">Quinone oxidoreductase 2-like protein</fullName>
    </submittedName>
</protein>
<dbReference type="OrthoDB" id="10257049at2759"/>
<dbReference type="Gene3D" id="3.40.50.720">
    <property type="entry name" value="NAD(P)-binding Rossmann-like Domain"/>
    <property type="match status" value="1"/>
</dbReference>
<evidence type="ECO:0000259" key="1">
    <source>
        <dbReference type="SMART" id="SM00829"/>
    </source>
</evidence>
<dbReference type="Proteomes" id="UP000239649">
    <property type="component" value="Unassembled WGS sequence"/>
</dbReference>
<feature type="domain" description="Enoyl reductase (ER)" evidence="1">
    <location>
        <begin position="26"/>
        <end position="344"/>
    </location>
</feature>
<organism evidence="2 3">
    <name type="scientific">Micractinium conductrix</name>
    <dbReference type="NCBI Taxonomy" id="554055"/>
    <lineage>
        <taxon>Eukaryota</taxon>
        <taxon>Viridiplantae</taxon>
        <taxon>Chlorophyta</taxon>
        <taxon>core chlorophytes</taxon>
        <taxon>Trebouxiophyceae</taxon>
        <taxon>Chlorellales</taxon>
        <taxon>Chlorellaceae</taxon>
        <taxon>Chlorella clade</taxon>
        <taxon>Micractinium</taxon>
    </lineage>
</organism>
<dbReference type="SUPFAM" id="SSF51735">
    <property type="entry name" value="NAD(P)-binding Rossmann-fold domains"/>
    <property type="match status" value="1"/>
</dbReference>
<dbReference type="CDD" id="cd08241">
    <property type="entry name" value="QOR1"/>
    <property type="match status" value="1"/>
</dbReference>
<proteinExistence type="predicted"/>
<dbReference type="InterPro" id="IPR013154">
    <property type="entry name" value="ADH-like_N"/>
</dbReference>
<comment type="caution">
    <text evidence="2">The sequence shown here is derived from an EMBL/GenBank/DDBJ whole genome shotgun (WGS) entry which is preliminary data.</text>
</comment>
<sequence length="352" mass="37301">MAKQEQPRTYKALLCERLGDPTAGLGSPQAPLRLAVLPALPLTQPGSVRVRVAAAALNFADALQLQARGQYQEKPKLPFVPGNECSGTVVEVGRDVRTLQVGDKVCAVTSGGSFAEEVIIREQQAVKLPDNVDLEAAAGLPVAYGTAWLALRVRADLRSGQTLLVLGAAGGVGLAAVQLGKAMGVRVIGVARGGDKMRALREAGADECIDMAHHKAEQLKGLLRQSASQGVDCVFDPVGGPLLMESLKCCKWGAHLLLIGFASGHIPKLPANILLVKNLTAHGVYWGSYQQKDARTFRQSLDEVARLLGTGAVGVNVSHKLSLGQAPEAFQIMLNRQVIGKLILLPQPRSML</sequence>
<dbReference type="InterPro" id="IPR036291">
    <property type="entry name" value="NAD(P)-bd_dom_sf"/>
</dbReference>
<dbReference type="Gene3D" id="3.90.180.10">
    <property type="entry name" value="Medium-chain alcohol dehydrogenases, catalytic domain"/>
    <property type="match status" value="1"/>
</dbReference>
<dbReference type="InterPro" id="IPR011032">
    <property type="entry name" value="GroES-like_sf"/>
</dbReference>
<dbReference type="SMART" id="SM00829">
    <property type="entry name" value="PKS_ER"/>
    <property type="match status" value="1"/>
</dbReference>
<dbReference type="STRING" id="554055.A0A2P6V530"/>
<evidence type="ECO:0000313" key="3">
    <source>
        <dbReference type="Proteomes" id="UP000239649"/>
    </source>
</evidence>
<evidence type="ECO:0000313" key="2">
    <source>
        <dbReference type="EMBL" id="PSC69189.1"/>
    </source>
</evidence>
<dbReference type="Pfam" id="PF08240">
    <property type="entry name" value="ADH_N"/>
    <property type="match status" value="1"/>
</dbReference>
<dbReference type="InterPro" id="IPR051397">
    <property type="entry name" value="Zn-ADH-like_protein"/>
</dbReference>
<dbReference type="SUPFAM" id="SSF50129">
    <property type="entry name" value="GroES-like"/>
    <property type="match status" value="1"/>
</dbReference>
<dbReference type="Pfam" id="PF00107">
    <property type="entry name" value="ADH_zinc_N"/>
    <property type="match status" value="1"/>
</dbReference>
<dbReference type="GO" id="GO:0016491">
    <property type="term" value="F:oxidoreductase activity"/>
    <property type="evidence" value="ECO:0007669"/>
    <property type="project" value="InterPro"/>
</dbReference>
<dbReference type="PROSITE" id="PS01162">
    <property type="entry name" value="QOR_ZETA_CRYSTAL"/>
    <property type="match status" value="1"/>
</dbReference>
<dbReference type="AlphaFoldDB" id="A0A2P6V530"/>
<dbReference type="InterPro" id="IPR002364">
    <property type="entry name" value="Quin_OxRdtase/zeta-crystal_CS"/>
</dbReference>
<name>A0A2P6V530_9CHLO</name>
<dbReference type="InterPro" id="IPR020843">
    <property type="entry name" value="ER"/>
</dbReference>
<accession>A0A2P6V530</accession>
<reference evidence="2 3" key="1">
    <citation type="journal article" date="2018" name="Plant J.">
        <title>Genome sequences of Chlorella sorokiniana UTEX 1602 and Micractinium conductrix SAG 241.80: implications to maltose excretion by a green alga.</title>
        <authorList>
            <person name="Arriola M.B."/>
            <person name="Velmurugan N."/>
            <person name="Zhang Y."/>
            <person name="Plunkett M.H."/>
            <person name="Hondzo H."/>
            <person name="Barney B.M."/>
        </authorList>
    </citation>
    <scope>NUCLEOTIDE SEQUENCE [LARGE SCALE GENOMIC DNA]</scope>
    <source>
        <strain evidence="2 3">SAG 241.80</strain>
    </source>
</reference>
<dbReference type="InterPro" id="IPR013149">
    <property type="entry name" value="ADH-like_C"/>
</dbReference>
<dbReference type="EMBL" id="LHPF02000028">
    <property type="protein sequence ID" value="PSC69189.1"/>
    <property type="molecule type" value="Genomic_DNA"/>
</dbReference>
<dbReference type="GO" id="GO:0008270">
    <property type="term" value="F:zinc ion binding"/>
    <property type="evidence" value="ECO:0007669"/>
    <property type="project" value="InterPro"/>
</dbReference>
<keyword evidence="3" id="KW-1185">Reference proteome</keyword>